<dbReference type="PRINTS" id="PR00081">
    <property type="entry name" value="GDHRDH"/>
</dbReference>
<dbReference type="OrthoDB" id="5457012at2"/>
<name>A0A501XD12_9SPHN</name>
<evidence type="ECO:0000313" key="4">
    <source>
        <dbReference type="Proteomes" id="UP000319897"/>
    </source>
</evidence>
<dbReference type="EMBL" id="VFSU01000034">
    <property type="protein sequence ID" value="TPE58470.1"/>
    <property type="molecule type" value="Genomic_DNA"/>
</dbReference>
<evidence type="ECO:0000256" key="2">
    <source>
        <dbReference type="ARBA" id="ARBA00023002"/>
    </source>
</evidence>
<reference evidence="3 4" key="1">
    <citation type="submission" date="2019-06" db="EMBL/GenBank/DDBJ databases">
        <authorList>
            <person name="Lee I."/>
            <person name="Jang G.I."/>
            <person name="Hwang C.Y."/>
        </authorList>
    </citation>
    <scope>NUCLEOTIDE SEQUENCE [LARGE SCALE GENOMIC DNA]</scope>
    <source>
        <strain evidence="3 4">PAMC 28131</strain>
    </source>
</reference>
<evidence type="ECO:0000313" key="3">
    <source>
        <dbReference type="EMBL" id="TPE58470.1"/>
    </source>
</evidence>
<dbReference type="AlphaFoldDB" id="A0A501XD12"/>
<organism evidence="3 4">
    <name type="scientific">Sandaracinobacter neustonicus</name>
    <dbReference type="NCBI Taxonomy" id="1715348"/>
    <lineage>
        <taxon>Bacteria</taxon>
        <taxon>Pseudomonadati</taxon>
        <taxon>Pseudomonadota</taxon>
        <taxon>Alphaproteobacteria</taxon>
        <taxon>Sphingomonadales</taxon>
        <taxon>Sphingosinicellaceae</taxon>
        <taxon>Sandaracinobacter</taxon>
    </lineage>
</organism>
<dbReference type="GO" id="GO:0016616">
    <property type="term" value="F:oxidoreductase activity, acting on the CH-OH group of donors, NAD or NADP as acceptor"/>
    <property type="evidence" value="ECO:0007669"/>
    <property type="project" value="TreeGrafter"/>
</dbReference>
<dbReference type="InterPro" id="IPR020904">
    <property type="entry name" value="Sc_DH/Rdtase_CS"/>
</dbReference>
<sequence length="258" mass="26674">MARLEGKIALVTGAASGLGKRMAERFAGEGARVLLTDLNGEGAVAAAAAIGPNAAGFAHDVTSEAQWIAAIAEAKRLFGGLHILVNNAGIGTPGSVEDTSLESWRLVHAIDLDGVFLGCKHAIPLIRETTRAEGSRGSILNISSIAGVIASGRMAAYNSAKAGVRHLTKSVALHCASKKDAITCNSIHPTFMDTPILDNFQSAGVTKEDVKAKLGRQVPLGVIGEPDDVAWGAVYLCSDEARFVTGAELFIDGGISAM</sequence>
<comment type="caution">
    <text evidence="3">The sequence shown here is derived from an EMBL/GenBank/DDBJ whole genome shotgun (WGS) entry which is preliminary data.</text>
</comment>
<keyword evidence="2" id="KW-0560">Oxidoreductase</keyword>
<protein>
    <submittedName>
        <fullName evidence="3">SDR family oxidoreductase</fullName>
    </submittedName>
</protein>
<dbReference type="Proteomes" id="UP000319897">
    <property type="component" value="Unassembled WGS sequence"/>
</dbReference>
<dbReference type="SUPFAM" id="SSF51735">
    <property type="entry name" value="NAD(P)-binding Rossmann-fold domains"/>
    <property type="match status" value="1"/>
</dbReference>
<dbReference type="PANTHER" id="PTHR42760">
    <property type="entry name" value="SHORT-CHAIN DEHYDROGENASES/REDUCTASES FAMILY MEMBER"/>
    <property type="match status" value="1"/>
</dbReference>
<proteinExistence type="inferred from homology"/>
<keyword evidence="4" id="KW-1185">Reference proteome</keyword>
<dbReference type="Pfam" id="PF13561">
    <property type="entry name" value="adh_short_C2"/>
    <property type="match status" value="1"/>
</dbReference>
<accession>A0A501XD12</accession>
<dbReference type="PANTHER" id="PTHR42760:SF133">
    <property type="entry name" value="3-OXOACYL-[ACYL-CARRIER-PROTEIN] REDUCTASE"/>
    <property type="match status" value="1"/>
</dbReference>
<evidence type="ECO:0000256" key="1">
    <source>
        <dbReference type="ARBA" id="ARBA00006484"/>
    </source>
</evidence>
<dbReference type="PROSITE" id="PS00061">
    <property type="entry name" value="ADH_SHORT"/>
    <property type="match status" value="1"/>
</dbReference>
<dbReference type="Gene3D" id="3.40.50.720">
    <property type="entry name" value="NAD(P)-binding Rossmann-like Domain"/>
    <property type="match status" value="1"/>
</dbReference>
<dbReference type="RefSeq" id="WP_140929323.1">
    <property type="nucleotide sequence ID" value="NZ_VFSU01000034.1"/>
</dbReference>
<dbReference type="InterPro" id="IPR002347">
    <property type="entry name" value="SDR_fam"/>
</dbReference>
<comment type="similarity">
    <text evidence="1">Belongs to the short-chain dehydrogenases/reductases (SDR) family.</text>
</comment>
<dbReference type="InterPro" id="IPR036291">
    <property type="entry name" value="NAD(P)-bd_dom_sf"/>
</dbReference>
<dbReference type="PRINTS" id="PR00080">
    <property type="entry name" value="SDRFAMILY"/>
</dbReference>
<dbReference type="FunFam" id="3.40.50.720:FF:000084">
    <property type="entry name" value="Short-chain dehydrogenase reductase"/>
    <property type="match status" value="1"/>
</dbReference>
<gene>
    <name evidence="3" type="ORF">FJQ54_15455</name>
</gene>